<evidence type="ECO:0000313" key="1">
    <source>
        <dbReference type="EMBL" id="MCP2259239.1"/>
    </source>
</evidence>
<organism evidence="1 2">
    <name type="scientific">Streptoalloteichus tenebrarius (strain ATCC 17920 / DSM 40477 / JCM 4838 / CBS 697.72 / NBRC 16177 / NCIMB 11028 / NRRL B-12390 / A12253. 1 / ISP 5477)</name>
    <name type="common">Streptomyces tenebrarius</name>
    <dbReference type="NCBI Taxonomy" id="1933"/>
    <lineage>
        <taxon>Bacteria</taxon>
        <taxon>Bacillati</taxon>
        <taxon>Actinomycetota</taxon>
        <taxon>Actinomycetes</taxon>
        <taxon>Pseudonocardiales</taxon>
        <taxon>Pseudonocardiaceae</taxon>
        <taxon>Streptoalloteichus</taxon>
    </lineage>
</organism>
<protein>
    <submittedName>
        <fullName evidence="1">Uncharacterized protein</fullName>
    </submittedName>
</protein>
<comment type="caution">
    <text evidence="1">The sequence shown here is derived from an EMBL/GenBank/DDBJ whole genome shotgun (WGS) entry which is preliminary data.</text>
</comment>
<accession>A0ABT1HUP5</accession>
<name>A0ABT1HUP5_STRSD</name>
<keyword evidence="2" id="KW-1185">Reference proteome</keyword>
<evidence type="ECO:0000313" key="2">
    <source>
        <dbReference type="Proteomes" id="UP001205311"/>
    </source>
</evidence>
<sequence>MFFKQIRPVRLPVTCAGCRFNNSTDCQEGFYGVRLYYDRTGRYQVGVCIQRMDLCMPLDEIVTSPKPAEILALREAEYQRLTARLCG</sequence>
<proteinExistence type="predicted"/>
<gene>
    <name evidence="1" type="ORF">LX15_002940</name>
</gene>
<reference evidence="1 2" key="1">
    <citation type="submission" date="2022-06" db="EMBL/GenBank/DDBJ databases">
        <title>Genomic Encyclopedia of Archaeal and Bacterial Type Strains, Phase II (KMG-II): from individual species to whole genera.</title>
        <authorList>
            <person name="Goeker M."/>
        </authorList>
    </citation>
    <scope>NUCLEOTIDE SEQUENCE [LARGE SCALE GENOMIC DNA]</scope>
    <source>
        <strain evidence="1 2">DSM 40477</strain>
    </source>
</reference>
<dbReference type="Proteomes" id="UP001205311">
    <property type="component" value="Unassembled WGS sequence"/>
</dbReference>
<dbReference type="EMBL" id="JAMTCP010000015">
    <property type="protein sequence ID" value="MCP2259239.1"/>
    <property type="molecule type" value="Genomic_DNA"/>
</dbReference>